<comment type="similarity">
    <text evidence="3">Belongs to the UreF family.</text>
</comment>
<keyword evidence="2 3" id="KW-0143">Chaperone</keyword>
<comment type="function">
    <text evidence="3">Required for maturation of urease via the functional incorporation of the urease nickel metallocenter.</text>
</comment>
<dbReference type="EMBL" id="KC595277">
    <property type="protein sequence ID" value="AGK84833.1"/>
    <property type="molecule type" value="Genomic_DNA"/>
</dbReference>
<evidence type="ECO:0000256" key="2">
    <source>
        <dbReference type="ARBA" id="ARBA00023186"/>
    </source>
</evidence>
<name>R4JBL5_9BACT</name>
<protein>
    <recommendedName>
        <fullName evidence="3">Urease accessory protein UreF</fullName>
    </recommendedName>
</protein>
<sequence length="232" mass="26085">MSREKDMVALMRLLQFTDSTFPVGTFSFSNSLETASFENIVTDAASLEAFTRAQSHQAAYSDGVAAIHTHRAFLKKDYDTCREMDRYLIMFKMNSEARLMIQRMGKKLAELAVRLFDNGMIEQWLGDIKSGETPGTYPVAQGMTFAAAGIGERELFCSHQYGIINMVLSAALRCVKVSHYDTQLILEKLAGEIPALYEEASKMQPGDMNAFYPELDILASLHEKGNMRMFMN</sequence>
<dbReference type="InterPro" id="IPR002639">
    <property type="entry name" value="UreF"/>
</dbReference>
<evidence type="ECO:0000313" key="4">
    <source>
        <dbReference type="EMBL" id="AGK84833.1"/>
    </source>
</evidence>
<dbReference type="PIRSF" id="PIRSF009467">
    <property type="entry name" value="Ureas_acces_UreF"/>
    <property type="match status" value="1"/>
</dbReference>
<proteinExistence type="inferred from homology"/>
<accession>R4JBL5</accession>
<evidence type="ECO:0000256" key="3">
    <source>
        <dbReference type="HAMAP-Rule" id="MF_01385"/>
    </source>
</evidence>
<reference evidence="4" key="1">
    <citation type="journal article" date="2013" name="Appl. Environ. Microbiol.">
        <title>Functional screening of a metagenomic library reveals operons responsible for enhanced intestinal colonization by gut commensal microbes.</title>
        <authorList>
            <person name="Yoon M.Y."/>
            <person name="Lee K.M."/>
            <person name="Yoon Y."/>
            <person name="Go J."/>
            <person name="Park Y."/>
            <person name="Cho Y.J."/>
            <person name="Tannock G.W."/>
            <person name="Yoon S.S."/>
        </authorList>
    </citation>
    <scope>NUCLEOTIDE SEQUENCE</scope>
</reference>
<dbReference type="GO" id="GO:0005737">
    <property type="term" value="C:cytoplasm"/>
    <property type="evidence" value="ECO:0007669"/>
    <property type="project" value="UniProtKB-SubCell"/>
</dbReference>
<dbReference type="AlphaFoldDB" id="R4JBL5"/>
<dbReference type="Pfam" id="PF01730">
    <property type="entry name" value="UreF"/>
    <property type="match status" value="1"/>
</dbReference>
<dbReference type="InterPro" id="IPR038277">
    <property type="entry name" value="UreF_sf"/>
</dbReference>
<keyword evidence="3" id="KW-0963">Cytoplasm</keyword>
<dbReference type="GO" id="GO:0016151">
    <property type="term" value="F:nickel cation binding"/>
    <property type="evidence" value="ECO:0007669"/>
    <property type="project" value="UniProtKB-UniRule"/>
</dbReference>
<dbReference type="HAMAP" id="MF_01385">
    <property type="entry name" value="UreF"/>
    <property type="match status" value="1"/>
</dbReference>
<comment type="subunit">
    <text evidence="3">UreD, UreF and UreG form a complex that acts as a GTP-hydrolysis-dependent molecular chaperone, activating the urease apoprotein by helping to assemble the nickel containing metallocenter of UreC. The UreE protein probably delivers the nickel.</text>
</comment>
<keyword evidence="1 3" id="KW-0996">Nickel insertion</keyword>
<dbReference type="PANTHER" id="PTHR33620">
    <property type="entry name" value="UREASE ACCESSORY PROTEIN F"/>
    <property type="match status" value="1"/>
</dbReference>
<organism evidence="4">
    <name type="scientific">uncultured bacterium BAC25G1</name>
    <dbReference type="NCBI Taxonomy" id="1329523"/>
    <lineage>
        <taxon>Bacteria</taxon>
        <taxon>environmental samples</taxon>
    </lineage>
</organism>
<comment type="subcellular location">
    <subcellularLocation>
        <location evidence="3">Cytoplasm</location>
    </subcellularLocation>
</comment>
<gene>
    <name evidence="3" type="primary">ureF</name>
    <name evidence="4" type="ORF">metaSSY_00790</name>
</gene>
<evidence type="ECO:0000256" key="1">
    <source>
        <dbReference type="ARBA" id="ARBA00022988"/>
    </source>
</evidence>
<dbReference type="PANTHER" id="PTHR33620:SF1">
    <property type="entry name" value="UREASE ACCESSORY PROTEIN F"/>
    <property type="match status" value="1"/>
</dbReference>
<dbReference type="Gene3D" id="1.10.4190.10">
    <property type="entry name" value="Urease accessory protein UreF"/>
    <property type="match status" value="1"/>
</dbReference>